<sequence>MTPDARPAAAPRFTTALLAAGVAAGLLISTVSLILAFTRPGFDLTRHANSTLALGDWGWVQTTNFIVSGLLLMAFGAGIWRASPGVLSGRVAAVCVMLYGLSAGVVAGLNPTDPAFGFPPDAPQGYPGVDVMSTSAKIHGVAGGLGFLAMTCGCFVLARYFASIGDRVWAVMSAATGVAILAVLAYMGAGAAAQPETFNYVPVWVVGAMLWLFIAAVGARLLRSHRDAHIGAR</sequence>
<dbReference type="RefSeq" id="WP_064879866.1">
    <property type="nucleotide sequence ID" value="NZ_LZSY01000044.1"/>
</dbReference>
<accession>A0A1A0WCM8</accession>
<evidence type="ECO:0008006" key="4">
    <source>
        <dbReference type="Google" id="ProtNLM"/>
    </source>
</evidence>
<name>A0A1A0WCM8_MYCPR</name>
<keyword evidence="1" id="KW-0472">Membrane</keyword>
<feature type="transmembrane region" description="Helical" evidence="1">
    <location>
        <begin position="57"/>
        <end position="79"/>
    </location>
</feature>
<feature type="transmembrane region" description="Helical" evidence="1">
    <location>
        <begin position="201"/>
        <end position="222"/>
    </location>
</feature>
<feature type="transmembrane region" description="Helical" evidence="1">
    <location>
        <begin position="16"/>
        <end position="37"/>
    </location>
</feature>
<dbReference type="InterPro" id="IPR009339">
    <property type="entry name" value="DUF998"/>
</dbReference>
<dbReference type="OrthoDB" id="8159487at2"/>
<dbReference type="AlphaFoldDB" id="A0A1A0WCM8"/>
<protein>
    <recommendedName>
        <fullName evidence="4">DUF998 domain-containing protein</fullName>
    </recommendedName>
</protein>
<dbReference type="Pfam" id="PF06197">
    <property type="entry name" value="DUF998"/>
    <property type="match status" value="1"/>
</dbReference>
<evidence type="ECO:0000313" key="3">
    <source>
        <dbReference type="Proteomes" id="UP000094008"/>
    </source>
</evidence>
<reference evidence="3" key="1">
    <citation type="submission" date="2016-06" db="EMBL/GenBank/DDBJ databases">
        <authorList>
            <person name="Sutton G."/>
            <person name="Brinkac L."/>
            <person name="Sanka R."/>
            <person name="Adams M."/>
            <person name="Lau E."/>
            <person name="Mehaffy C."/>
            <person name="Tameris M."/>
            <person name="Hatherill M."/>
            <person name="Hanekom W."/>
            <person name="Mahomed H."/>
            <person name="Mcshane H."/>
        </authorList>
    </citation>
    <scope>NUCLEOTIDE SEQUENCE [LARGE SCALE GENOMIC DNA]</scope>
    <source>
        <strain evidence="3">852002-10433_SCH5171157</strain>
    </source>
</reference>
<keyword evidence="1" id="KW-1133">Transmembrane helix</keyword>
<evidence type="ECO:0000256" key="1">
    <source>
        <dbReference type="SAM" id="Phobius"/>
    </source>
</evidence>
<gene>
    <name evidence="2" type="ORF">A5779_18600</name>
</gene>
<feature type="transmembrane region" description="Helical" evidence="1">
    <location>
        <begin position="138"/>
        <end position="161"/>
    </location>
</feature>
<organism evidence="2 3">
    <name type="scientific">Mycolicibacterium peregrinum</name>
    <name type="common">Mycobacterium peregrinum</name>
    <dbReference type="NCBI Taxonomy" id="43304"/>
    <lineage>
        <taxon>Bacteria</taxon>
        <taxon>Bacillati</taxon>
        <taxon>Actinomycetota</taxon>
        <taxon>Actinomycetes</taxon>
        <taxon>Mycobacteriales</taxon>
        <taxon>Mycobacteriaceae</taxon>
        <taxon>Mycolicibacterium</taxon>
    </lineage>
</organism>
<dbReference type="Proteomes" id="UP000094008">
    <property type="component" value="Unassembled WGS sequence"/>
</dbReference>
<keyword evidence="1" id="KW-0812">Transmembrane</keyword>
<dbReference type="EMBL" id="LZSY01000044">
    <property type="protein sequence ID" value="OBB95020.1"/>
    <property type="molecule type" value="Genomic_DNA"/>
</dbReference>
<proteinExistence type="predicted"/>
<comment type="caution">
    <text evidence="2">The sequence shown here is derived from an EMBL/GenBank/DDBJ whole genome shotgun (WGS) entry which is preliminary data.</text>
</comment>
<evidence type="ECO:0000313" key="2">
    <source>
        <dbReference type="EMBL" id="OBB95020.1"/>
    </source>
</evidence>
<feature type="transmembrane region" description="Helical" evidence="1">
    <location>
        <begin position="168"/>
        <end position="189"/>
    </location>
</feature>
<feature type="transmembrane region" description="Helical" evidence="1">
    <location>
        <begin position="91"/>
        <end position="109"/>
    </location>
</feature>